<keyword evidence="2" id="KW-1185">Reference proteome</keyword>
<sequence length="49" mass="5607">MDEHEADGKTLLAWIEEQGLSSHPVGSPANKYSTYDRHFIVLYLVIYIV</sequence>
<comment type="caution">
    <text evidence="1">The sequence shown here is derived from an EMBL/GenBank/DDBJ whole genome shotgun (WGS) entry which is preliminary data.</text>
</comment>
<proteinExistence type="predicted"/>
<organism evidence="1 2">
    <name type="scientific">Glaciecola punicea ACAM 611</name>
    <dbReference type="NCBI Taxonomy" id="1121923"/>
    <lineage>
        <taxon>Bacteria</taxon>
        <taxon>Pseudomonadati</taxon>
        <taxon>Pseudomonadota</taxon>
        <taxon>Gammaproteobacteria</taxon>
        <taxon>Alteromonadales</taxon>
        <taxon>Alteromonadaceae</taxon>
        <taxon>Glaciecola</taxon>
    </lineage>
</organism>
<gene>
    <name evidence="1" type="ORF">GPUN_1767</name>
</gene>
<name>H5TC56_9ALTE</name>
<evidence type="ECO:0000313" key="2">
    <source>
        <dbReference type="Proteomes" id="UP000053586"/>
    </source>
</evidence>
<dbReference type="Proteomes" id="UP000053586">
    <property type="component" value="Unassembled WGS sequence"/>
</dbReference>
<protein>
    <submittedName>
        <fullName evidence="1">Uncharacterized protein</fullName>
    </submittedName>
</protein>
<dbReference type="EMBL" id="BAET01000018">
    <property type="protein sequence ID" value="GAB55883.1"/>
    <property type="molecule type" value="Genomic_DNA"/>
</dbReference>
<reference evidence="1 2" key="1">
    <citation type="journal article" date="2012" name="J. Bacteriol.">
        <title>Genome sequence of proteorhodopsin-containing sea ice bacterium Glaciecola punicea ACAM 611T.</title>
        <authorList>
            <person name="Qin Q.-L."/>
            <person name="Xie B.-B."/>
            <person name="Shu Y.-L."/>
            <person name="Rong J.-C."/>
            <person name="Zhao D.-L."/>
            <person name="Zhang X.-Y."/>
            <person name="Chen X.-L."/>
            <person name="Zhou B.-C."/>
            <person name="Zhanga Y.-Z."/>
        </authorList>
    </citation>
    <scope>NUCLEOTIDE SEQUENCE [LARGE SCALE GENOMIC DNA]</scope>
    <source>
        <strain evidence="1 2">ACAM 611</strain>
    </source>
</reference>
<dbReference type="AlphaFoldDB" id="H5TC56"/>
<evidence type="ECO:0000313" key="1">
    <source>
        <dbReference type="EMBL" id="GAB55883.1"/>
    </source>
</evidence>
<reference evidence="1 2" key="2">
    <citation type="journal article" date="2017" name="Antonie Van Leeuwenhoek">
        <title>Rhizobium rhizosphaerae sp. nov., a novel species isolated from rice rhizosphere.</title>
        <authorList>
            <person name="Zhao J.J."/>
            <person name="Zhang J."/>
            <person name="Zhang R.J."/>
            <person name="Zhang C.W."/>
            <person name="Yin H.Q."/>
            <person name="Zhang X.X."/>
        </authorList>
    </citation>
    <scope>NUCLEOTIDE SEQUENCE [LARGE SCALE GENOMIC DNA]</scope>
    <source>
        <strain evidence="1 2">ACAM 611</strain>
    </source>
</reference>
<accession>H5TC56</accession>